<reference evidence="5 6" key="1">
    <citation type="submission" date="2018-02" db="EMBL/GenBank/DDBJ databases">
        <title>Draft genome of wild Prunus yedoensis var. nudiflora.</title>
        <authorList>
            <person name="Baek S."/>
            <person name="Kim J.-H."/>
            <person name="Choi K."/>
            <person name="Kim G.-B."/>
            <person name="Cho A."/>
            <person name="Jang H."/>
            <person name="Shin C.-H."/>
            <person name="Yu H.-J."/>
            <person name="Mun J.-H."/>
        </authorList>
    </citation>
    <scope>NUCLEOTIDE SEQUENCE [LARGE SCALE GENOMIC DNA]</scope>
    <source>
        <strain evidence="6">cv. Jeju island</strain>
        <tissue evidence="5">Leaf</tissue>
    </source>
</reference>
<gene>
    <name evidence="5" type="ORF">Pyn_33828</name>
</gene>
<dbReference type="PANTHER" id="PTHR31375">
    <property type="match status" value="1"/>
</dbReference>
<proteinExistence type="predicted"/>
<dbReference type="GO" id="GO:0071555">
    <property type="term" value="P:cell wall organization"/>
    <property type="evidence" value="ECO:0007669"/>
    <property type="project" value="UniProtKB-KW"/>
</dbReference>
<evidence type="ECO:0000256" key="1">
    <source>
        <dbReference type="ARBA" id="ARBA00004191"/>
    </source>
</evidence>
<dbReference type="EMBL" id="PJQY01003241">
    <property type="protein sequence ID" value="PQM39084.1"/>
    <property type="molecule type" value="Genomic_DNA"/>
</dbReference>
<accession>A0A314UR68</accession>
<dbReference type="AlphaFoldDB" id="A0A314UR68"/>
<sequence length="124" mass="14421">MSLSSIYYNNYRVVNLGAKPDGRTDSTKAFRSAWDKACASVNPAVIHVPARDVLARQCHLQRAMQQQRYHLSHRRRHPRFPIRLSGPWKCWYNWLLFQDVHGLNISSSHGILDGQHCLWDCKAH</sequence>
<organism evidence="5 6">
    <name type="scientific">Prunus yedoensis var. nudiflora</name>
    <dbReference type="NCBI Taxonomy" id="2094558"/>
    <lineage>
        <taxon>Eukaryota</taxon>
        <taxon>Viridiplantae</taxon>
        <taxon>Streptophyta</taxon>
        <taxon>Embryophyta</taxon>
        <taxon>Tracheophyta</taxon>
        <taxon>Spermatophyta</taxon>
        <taxon>Magnoliopsida</taxon>
        <taxon>eudicotyledons</taxon>
        <taxon>Gunneridae</taxon>
        <taxon>Pentapetalae</taxon>
        <taxon>rosids</taxon>
        <taxon>fabids</taxon>
        <taxon>Rosales</taxon>
        <taxon>Rosaceae</taxon>
        <taxon>Amygdaloideae</taxon>
        <taxon>Amygdaleae</taxon>
        <taxon>Prunus</taxon>
    </lineage>
</organism>
<dbReference type="SUPFAM" id="SSF51126">
    <property type="entry name" value="Pectin lyase-like"/>
    <property type="match status" value="1"/>
</dbReference>
<name>A0A314UR68_PRUYE</name>
<dbReference type="Gene3D" id="2.160.20.10">
    <property type="entry name" value="Single-stranded right-handed beta-helix, Pectin lyase-like"/>
    <property type="match status" value="1"/>
</dbReference>
<evidence type="ECO:0000256" key="2">
    <source>
        <dbReference type="ARBA" id="ARBA00022512"/>
    </source>
</evidence>
<dbReference type="STRING" id="2094558.A0A314UR68"/>
<dbReference type="Proteomes" id="UP000250321">
    <property type="component" value="Unassembled WGS sequence"/>
</dbReference>
<comment type="caution">
    <text evidence="5">The sequence shown here is derived from an EMBL/GenBank/DDBJ whole genome shotgun (WGS) entry which is preliminary data.</text>
</comment>
<keyword evidence="4" id="KW-0961">Cell wall biogenesis/degradation</keyword>
<dbReference type="InterPro" id="IPR012334">
    <property type="entry name" value="Pectin_lyas_fold"/>
</dbReference>
<keyword evidence="6" id="KW-1185">Reference proteome</keyword>
<dbReference type="InterPro" id="IPR011050">
    <property type="entry name" value="Pectin_lyase_fold/virulence"/>
</dbReference>
<keyword evidence="2" id="KW-0134">Cell wall</keyword>
<evidence type="ECO:0000256" key="3">
    <source>
        <dbReference type="ARBA" id="ARBA00022525"/>
    </source>
</evidence>
<comment type="subcellular location">
    <subcellularLocation>
        <location evidence="1">Secreted</location>
        <location evidence="1">Cell wall</location>
    </subcellularLocation>
</comment>
<evidence type="ECO:0000313" key="6">
    <source>
        <dbReference type="Proteomes" id="UP000250321"/>
    </source>
</evidence>
<protein>
    <submittedName>
        <fullName evidence="5">Polygalacturonase-like</fullName>
    </submittedName>
</protein>
<dbReference type="OrthoDB" id="1046782at2759"/>
<keyword evidence="3" id="KW-0964">Secreted</keyword>
<evidence type="ECO:0000256" key="4">
    <source>
        <dbReference type="ARBA" id="ARBA00023316"/>
    </source>
</evidence>
<evidence type="ECO:0000313" key="5">
    <source>
        <dbReference type="EMBL" id="PQM39084.1"/>
    </source>
</evidence>